<dbReference type="EMBL" id="VJMJ01000023">
    <property type="protein sequence ID" value="KAF0742839.1"/>
    <property type="molecule type" value="Genomic_DNA"/>
</dbReference>
<dbReference type="PANTHER" id="PTHR33946:SF4">
    <property type="entry name" value="COAGULATION FACTOR XI"/>
    <property type="match status" value="1"/>
</dbReference>
<sequence>MQSIVATTCLLAATALAENNTWIMKPVHTIQARVQAFAPVFDNGPGHNTFVADFVPTAVTFQDRYTVSMDTINTASVEGALMYLQAEGIDYAVNRPCYRKNNMSYIWFYNITIVQPTFMLAEFQDTQMPEYGPFVAMDNGICTPISAQVPVPAECQEFDGLNNYPKLGPFIGGEPRNADPRAPYDQNIWFSFPNSCYLKAFGAKTAECRKAQTGGMCPRGKQPDGITCTYSFEVMGYLAIDELVGITAMQNSQGKNYSGFVEFCKDNKTEFDTRNLNMSIPFWMDPYNHTANQERSKTMMDLYNINAKKSGSNMIPLPEVKDLTAINPPCYLNSKRCYDAPNGCRRKLLAQVCEVCTDSSADCVKKPANAAPFPSLIKAEKKVPAAALVTNTTGAFGKNSSQGFVPGKPQTTASGSGAPSGSQGSAAVSTMASVGVVVAAALALML</sequence>
<feature type="chain" id="PRO_5026328381" description="FZ domain-containing protein" evidence="2">
    <location>
        <begin position="18"/>
        <end position="446"/>
    </location>
</feature>
<dbReference type="PANTHER" id="PTHR33946">
    <property type="match status" value="1"/>
</dbReference>
<feature type="region of interest" description="Disordered" evidence="1">
    <location>
        <begin position="399"/>
        <end position="424"/>
    </location>
</feature>
<dbReference type="Proteomes" id="UP000481153">
    <property type="component" value="Unassembled WGS sequence"/>
</dbReference>
<evidence type="ECO:0000313" key="3">
    <source>
        <dbReference type="EMBL" id="KAF0742839.1"/>
    </source>
</evidence>
<proteinExistence type="predicted"/>
<accession>A0A6G0XQZ1</accession>
<protein>
    <recommendedName>
        <fullName evidence="5">FZ domain-containing protein</fullName>
    </recommendedName>
</protein>
<feature type="signal peptide" evidence="2">
    <location>
        <begin position="1"/>
        <end position="17"/>
    </location>
</feature>
<comment type="caution">
    <text evidence="3">The sequence shown here is derived from an EMBL/GenBank/DDBJ whole genome shotgun (WGS) entry which is preliminary data.</text>
</comment>
<organism evidence="3 4">
    <name type="scientific">Aphanomyces euteiches</name>
    <dbReference type="NCBI Taxonomy" id="100861"/>
    <lineage>
        <taxon>Eukaryota</taxon>
        <taxon>Sar</taxon>
        <taxon>Stramenopiles</taxon>
        <taxon>Oomycota</taxon>
        <taxon>Saprolegniomycetes</taxon>
        <taxon>Saprolegniales</taxon>
        <taxon>Verrucalvaceae</taxon>
        <taxon>Aphanomyces</taxon>
    </lineage>
</organism>
<evidence type="ECO:0000256" key="2">
    <source>
        <dbReference type="SAM" id="SignalP"/>
    </source>
</evidence>
<reference evidence="3 4" key="1">
    <citation type="submission" date="2019-07" db="EMBL/GenBank/DDBJ databases">
        <title>Genomics analysis of Aphanomyces spp. identifies a new class of oomycete effector associated with host adaptation.</title>
        <authorList>
            <person name="Gaulin E."/>
        </authorList>
    </citation>
    <scope>NUCLEOTIDE SEQUENCE [LARGE SCALE GENOMIC DNA]</scope>
    <source>
        <strain evidence="3 4">ATCC 201684</strain>
    </source>
</reference>
<gene>
    <name evidence="3" type="ORF">Ae201684_002236</name>
</gene>
<dbReference type="AlphaFoldDB" id="A0A6G0XQZ1"/>
<dbReference type="VEuPathDB" id="FungiDB:AeMF1_016349"/>
<name>A0A6G0XQZ1_9STRA</name>
<evidence type="ECO:0000256" key="1">
    <source>
        <dbReference type="SAM" id="MobiDB-lite"/>
    </source>
</evidence>
<keyword evidence="2" id="KW-0732">Signal</keyword>
<keyword evidence="4" id="KW-1185">Reference proteome</keyword>
<evidence type="ECO:0000313" key="4">
    <source>
        <dbReference type="Proteomes" id="UP000481153"/>
    </source>
</evidence>
<evidence type="ECO:0008006" key="5">
    <source>
        <dbReference type="Google" id="ProtNLM"/>
    </source>
</evidence>
<feature type="compositionally biased region" description="Low complexity" evidence="1">
    <location>
        <begin position="413"/>
        <end position="424"/>
    </location>
</feature>